<feature type="transmembrane region" description="Helical" evidence="1">
    <location>
        <begin position="376"/>
        <end position="393"/>
    </location>
</feature>
<protein>
    <submittedName>
        <fullName evidence="2">ABC-2 type transport system permease protein</fullName>
    </submittedName>
</protein>
<feature type="transmembrane region" description="Helical" evidence="1">
    <location>
        <begin position="131"/>
        <end position="148"/>
    </location>
</feature>
<feature type="transmembrane region" description="Helical" evidence="1">
    <location>
        <begin position="190"/>
        <end position="208"/>
    </location>
</feature>
<keyword evidence="1" id="KW-1133">Transmembrane helix</keyword>
<dbReference type="Proteomes" id="UP000199516">
    <property type="component" value="Unassembled WGS sequence"/>
</dbReference>
<keyword evidence="1" id="KW-0472">Membrane</keyword>
<keyword evidence="3" id="KW-1185">Reference proteome</keyword>
<dbReference type="GO" id="GO:0016020">
    <property type="term" value="C:membrane"/>
    <property type="evidence" value="ECO:0007669"/>
    <property type="project" value="InterPro"/>
</dbReference>
<proteinExistence type="predicted"/>
<evidence type="ECO:0000256" key="1">
    <source>
        <dbReference type="SAM" id="Phobius"/>
    </source>
</evidence>
<feature type="transmembrane region" description="Helical" evidence="1">
    <location>
        <begin position="21"/>
        <end position="45"/>
    </location>
</feature>
<organism evidence="2 3">
    <name type="scientific">Alteribacillus iranensis</name>
    <dbReference type="NCBI Taxonomy" id="930128"/>
    <lineage>
        <taxon>Bacteria</taxon>
        <taxon>Bacillati</taxon>
        <taxon>Bacillota</taxon>
        <taxon>Bacilli</taxon>
        <taxon>Bacillales</taxon>
        <taxon>Bacillaceae</taxon>
        <taxon>Alteribacillus</taxon>
    </lineage>
</organism>
<dbReference type="InterPro" id="IPR010288">
    <property type="entry name" value="EcsB_ABC"/>
</dbReference>
<evidence type="ECO:0000313" key="2">
    <source>
        <dbReference type="EMBL" id="SFE26670.1"/>
    </source>
</evidence>
<feature type="transmembrane region" description="Helical" evidence="1">
    <location>
        <begin position="284"/>
        <end position="303"/>
    </location>
</feature>
<dbReference type="RefSeq" id="WP_091655958.1">
    <property type="nucleotide sequence ID" value="NZ_FONT01000001.1"/>
</dbReference>
<dbReference type="EMBL" id="FONT01000001">
    <property type="protein sequence ID" value="SFE26670.1"/>
    <property type="molecule type" value="Genomic_DNA"/>
</dbReference>
<dbReference type="PIRSF" id="PIRSF037259">
    <property type="entry name" value="EcsB_ABC"/>
    <property type="match status" value="1"/>
</dbReference>
<sequence>MSGKSLWGNRVQHFWNEAIRYLRLIGNSGFMFSLYALFLAGGYFYPSFIEWLPASFPVHVVFILLFTYLLTRSPIRTFLKEGDLVFLLPLEKALTSYFRRSIVYSAVMQSVGISVLFLLLGPLFQDRVSTASGYMLTAWLVLLAANFWNNGAKWGETHIRDERSRKRHQWGRAVINLVLTYFLFIDAPLWFTGAVLVIMLCLYVAYYSRIPTQHLLNWELLLSMEAERLSAFYRFVQSFTDVPYVKPSVKRRRVISKLTDRVIWNQHSTYTVLFTKAFIRSGEYFGMYIRLLFAGGLVMYAFPSDWVKIATALLFIYMTGVQLKTLWHHLDTTIWPDLYPTSLKEKERSFQQIVKILLVTQTVMFFFVYWLVGSLYILAVVILLGGIALSLYYPRKGRGRHTTTSH</sequence>
<feature type="transmembrane region" description="Helical" evidence="1">
    <location>
        <begin position="102"/>
        <end position="125"/>
    </location>
</feature>
<feature type="transmembrane region" description="Helical" evidence="1">
    <location>
        <begin position="51"/>
        <end position="70"/>
    </location>
</feature>
<keyword evidence="1" id="KW-0812">Transmembrane</keyword>
<dbReference type="Pfam" id="PF05975">
    <property type="entry name" value="EcsB"/>
    <property type="match status" value="1"/>
</dbReference>
<gene>
    <name evidence="2" type="ORF">SAMN05192532_10136</name>
</gene>
<name>A0A1I1Z8L0_9BACI</name>
<reference evidence="2 3" key="1">
    <citation type="submission" date="2016-10" db="EMBL/GenBank/DDBJ databases">
        <authorList>
            <person name="de Groot N.N."/>
        </authorList>
    </citation>
    <scope>NUCLEOTIDE SEQUENCE [LARGE SCALE GENOMIC DNA]</scope>
    <source>
        <strain evidence="2 3">DSM 23995</strain>
    </source>
</reference>
<evidence type="ECO:0000313" key="3">
    <source>
        <dbReference type="Proteomes" id="UP000199516"/>
    </source>
</evidence>
<dbReference type="STRING" id="930128.SAMN05192532_10136"/>
<accession>A0A1I1Z8L0</accession>
<dbReference type="AlphaFoldDB" id="A0A1I1Z8L0"/>
<feature type="transmembrane region" description="Helical" evidence="1">
    <location>
        <begin position="169"/>
        <end position="184"/>
    </location>
</feature>
<dbReference type="OrthoDB" id="2447941at2"/>